<organism evidence="2">
    <name type="scientific">Myoviridae sp. ct6uZ8</name>
    <dbReference type="NCBI Taxonomy" id="2827603"/>
    <lineage>
        <taxon>Viruses</taxon>
        <taxon>Duplodnaviria</taxon>
        <taxon>Heunggongvirae</taxon>
        <taxon>Uroviricota</taxon>
        <taxon>Caudoviricetes</taxon>
    </lineage>
</organism>
<proteinExistence type="predicted"/>
<reference evidence="2" key="1">
    <citation type="journal article" date="2021" name="Proc. Natl. Acad. Sci. U.S.A.">
        <title>A Catalog of Tens of Thousands of Viruses from Human Metagenomes Reveals Hidden Associations with Chronic Diseases.</title>
        <authorList>
            <person name="Tisza M.J."/>
            <person name="Buck C.B."/>
        </authorList>
    </citation>
    <scope>NUCLEOTIDE SEQUENCE</scope>
    <source>
        <strain evidence="2">Ct6uZ8</strain>
    </source>
</reference>
<name>A0A8S5LJS5_9CAUD</name>
<protein>
    <submittedName>
        <fullName evidence="2">Uncharacterized protein</fullName>
    </submittedName>
</protein>
<keyword evidence="1" id="KW-1133">Transmembrane helix</keyword>
<dbReference type="EMBL" id="BK015860">
    <property type="protein sequence ID" value="DAD70091.1"/>
    <property type="molecule type" value="Genomic_DNA"/>
</dbReference>
<evidence type="ECO:0000313" key="2">
    <source>
        <dbReference type="EMBL" id="DAD70091.1"/>
    </source>
</evidence>
<keyword evidence="1" id="KW-0472">Membrane</keyword>
<sequence length="72" mass="7930">MKETIIFAIVAVVSGLTGHWLDITYQYSLGVIFPMAACYGIAAISGLLAFGCLFDLVANPKPRRRKVRKTRV</sequence>
<accession>A0A8S5LJS5</accession>
<keyword evidence="1" id="KW-0812">Transmembrane</keyword>
<feature type="transmembrane region" description="Helical" evidence="1">
    <location>
        <begin position="31"/>
        <end position="58"/>
    </location>
</feature>
<evidence type="ECO:0000256" key="1">
    <source>
        <dbReference type="SAM" id="Phobius"/>
    </source>
</evidence>